<dbReference type="GO" id="GO:0005737">
    <property type="term" value="C:cytoplasm"/>
    <property type="evidence" value="ECO:0007669"/>
    <property type="project" value="TreeGrafter"/>
</dbReference>
<dbReference type="InterPro" id="IPR049916">
    <property type="entry name" value="WDR72-like"/>
</dbReference>
<reference evidence="1 2" key="1">
    <citation type="journal article" date="2023" name="Arcadia Sci">
        <title>De novo assembly of a long-read Amblyomma americanum tick genome.</title>
        <authorList>
            <person name="Chou S."/>
            <person name="Poskanzer K.E."/>
            <person name="Rollins M."/>
            <person name="Thuy-Boun P.S."/>
        </authorList>
    </citation>
    <scope>NUCLEOTIDE SEQUENCE [LARGE SCALE GENOMIC DNA]</scope>
    <source>
        <strain evidence="1">F_SG_1</strain>
        <tissue evidence="1">Salivary glands</tissue>
    </source>
</reference>
<evidence type="ECO:0000313" key="2">
    <source>
        <dbReference type="Proteomes" id="UP001321473"/>
    </source>
</evidence>
<name>A0AAQ4EKL4_AMBAM</name>
<proteinExistence type="predicted"/>
<dbReference type="EMBL" id="JARKHS020014275">
    <property type="protein sequence ID" value="KAK8775312.1"/>
    <property type="molecule type" value="Genomic_DNA"/>
</dbReference>
<evidence type="ECO:0000313" key="1">
    <source>
        <dbReference type="EMBL" id="KAK8775312.1"/>
    </source>
</evidence>
<gene>
    <name evidence="1" type="ORF">V5799_031344</name>
</gene>
<organism evidence="1 2">
    <name type="scientific">Amblyomma americanum</name>
    <name type="common">Lone star tick</name>
    <dbReference type="NCBI Taxonomy" id="6943"/>
    <lineage>
        <taxon>Eukaryota</taxon>
        <taxon>Metazoa</taxon>
        <taxon>Ecdysozoa</taxon>
        <taxon>Arthropoda</taxon>
        <taxon>Chelicerata</taxon>
        <taxon>Arachnida</taxon>
        <taxon>Acari</taxon>
        <taxon>Parasitiformes</taxon>
        <taxon>Ixodida</taxon>
        <taxon>Ixodoidea</taxon>
        <taxon>Ixodidae</taxon>
        <taxon>Amblyomminae</taxon>
        <taxon>Amblyomma</taxon>
    </lineage>
</organism>
<dbReference type="PANTHER" id="PTHR44099">
    <property type="entry name" value="RABCONNECTIN-3B, ISOFORM A"/>
    <property type="match status" value="1"/>
</dbReference>
<protein>
    <submittedName>
        <fullName evidence="1">Uncharacterized protein</fullName>
    </submittedName>
</protein>
<dbReference type="PANTHER" id="PTHR44099:SF4">
    <property type="entry name" value="RABCONNECTIN-3B, ISOFORM A"/>
    <property type="match status" value="1"/>
</dbReference>
<sequence>MSYGLPLTPAADSCRTARHALSLIATARPPAFITTLAREVHRYNTLAQNAQSLNISLHQTVLSRARPEILRIVELLIDKMQTEVADLLVEASLALSPI</sequence>
<dbReference type="Proteomes" id="UP001321473">
    <property type="component" value="Unassembled WGS sequence"/>
</dbReference>
<accession>A0AAQ4EKL4</accession>
<dbReference type="AlphaFoldDB" id="A0AAQ4EKL4"/>
<keyword evidence="2" id="KW-1185">Reference proteome</keyword>
<comment type="caution">
    <text evidence="1">The sequence shown here is derived from an EMBL/GenBank/DDBJ whole genome shotgun (WGS) entry which is preliminary data.</text>
</comment>